<proteinExistence type="predicted"/>
<dbReference type="GO" id="GO:0004386">
    <property type="term" value="F:helicase activity"/>
    <property type="evidence" value="ECO:0007669"/>
    <property type="project" value="UniProtKB-KW"/>
</dbReference>
<sequence>MAKLTISGTIPVAQYANVTPSFDVEADTHEAAVELGLKQLQAIWDRVGQKPLEVRGEQPADRPMGKVYTCVASGTKVSFDKRSHLYGDGKWLSGSKFCSMYKAEFPAELISQKMADKTGGKVTAEDIRAMWAKKGEASSSYGTALHAALELYGVYRNVSLAVKGSLESCLHDNPGLTHVVEKFFEGRDDEVALYEAFVADEKRRMCGFIDRLQRVGEKSARVQDFKTNTSVLGKETILEPFKDKVPNTTLGSYFLQLSFYANILIGHGWEVPGIDVFHWDGNEWVTYSSDVVDISEAL</sequence>
<dbReference type="EMBL" id="KJ567043">
    <property type="protein sequence ID" value="AID58921.1"/>
    <property type="molecule type" value="Genomic_DNA"/>
</dbReference>
<keyword evidence="1" id="KW-0547">Nucleotide-binding</keyword>
<keyword evidence="1" id="KW-0378">Hydrolase</keyword>
<keyword evidence="2" id="KW-1185">Reference proteome</keyword>
<dbReference type="RefSeq" id="YP_009124844.1">
    <property type="nucleotide sequence ID" value="NC_026590.1"/>
</dbReference>
<keyword evidence="1" id="KW-0347">Helicase</keyword>
<keyword evidence="1" id="KW-0067">ATP-binding</keyword>
<dbReference type="Proteomes" id="UP000027491">
    <property type="component" value="Segment"/>
</dbReference>
<accession>A0A068F4N3</accession>
<reference evidence="1 2" key="1">
    <citation type="submission" date="2014-03" db="EMBL/GenBank/DDBJ databases">
        <authorList>
            <person name="Yoder B.A."/>
            <person name="Colicchio M.A."/>
            <person name="Schafer C.E."/>
            <person name="Abrahim M.R."/>
            <person name="Adkins N.L."/>
            <person name="Burke K.A."/>
            <person name="Churilla B.M."/>
            <person name="Cohen K.L."/>
            <person name="Fasoranti T.O."/>
            <person name="Genkil J.S."/>
            <person name="Kramer Z.J."/>
            <person name="Prout A.K."/>
            <person name="Schwarz A.G."/>
            <person name="Tish M."/>
            <person name="Vispute N."/>
            <person name="Wilkes K.E."/>
            <person name="Williams C.R."/>
            <person name="Xiao X."/>
            <person name="Yu V.J."/>
            <person name="Lapin J.S."/>
            <person name="Ott C.T."/>
            <person name="Walburn T.D."/>
            <person name="Bradley K.W."/>
            <person name="Clarke D.Q."/>
            <person name="Lewis M.F."/>
            <person name="Barker L.P."/>
            <person name="Bailey C."/>
            <person name="Asai D.J."/>
            <person name="Bowman C.A."/>
            <person name="Russell D.A."/>
            <person name="Pope W.H."/>
            <person name="Jacobs-Sera D."/>
            <person name="Hendrix R.W."/>
            <person name="Hatfull G.F."/>
        </authorList>
    </citation>
    <scope>NUCLEOTIDE SEQUENCE [LARGE SCALE GENOMIC DNA]</scope>
</reference>
<evidence type="ECO:0000313" key="2">
    <source>
        <dbReference type="Proteomes" id="UP000027491"/>
    </source>
</evidence>
<dbReference type="KEGG" id="vg:23679608"/>
<gene>
    <name evidence="1" type="primary">102</name>
    <name evidence="1" type="ORF">PBI_GAIA_102</name>
</gene>
<dbReference type="OrthoDB" id="4532at10239"/>
<organism evidence="1 2">
    <name type="scientific">Mycobacterium phage Gaia</name>
    <dbReference type="NCBI Taxonomy" id="1486472"/>
    <lineage>
        <taxon>Viruses</taxon>
        <taxon>Duplodnaviria</taxon>
        <taxon>Heunggongvirae</taxon>
        <taxon>Uroviricota</taxon>
        <taxon>Caudoviricetes</taxon>
        <taxon>Gaiavirus</taxon>
        <taxon>Gaiavirus gaia</taxon>
    </lineage>
</organism>
<dbReference type="GeneID" id="23679608"/>
<protein>
    <submittedName>
        <fullName evidence="1">Helicase</fullName>
    </submittedName>
</protein>
<evidence type="ECO:0000313" key="1">
    <source>
        <dbReference type="EMBL" id="AID58921.1"/>
    </source>
</evidence>
<name>A0A068F4N3_9CAUD</name>